<gene>
    <name evidence="3" type="ORF">SACU0126_LOCUS25019</name>
</gene>
<dbReference type="Gene3D" id="4.10.240.10">
    <property type="entry name" value="Zn(2)-C6 fungal-type DNA-binding domain"/>
    <property type="match status" value="1"/>
</dbReference>
<dbReference type="GO" id="GO:0008270">
    <property type="term" value="F:zinc ion binding"/>
    <property type="evidence" value="ECO:0007669"/>
    <property type="project" value="InterPro"/>
</dbReference>
<protein>
    <recommendedName>
        <fullName evidence="2">Zn(2)-C6 fungal-type domain-containing protein</fullName>
    </recommendedName>
</protein>
<dbReference type="SUPFAM" id="SSF57701">
    <property type="entry name" value="Zn2/Cys6 DNA-binding domain"/>
    <property type="match status" value="1"/>
</dbReference>
<dbReference type="Pfam" id="PF00172">
    <property type="entry name" value="Zn_clus"/>
    <property type="match status" value="1"/>
</dbReference>
<dbReference type="EMBL" id="HBIQ01078276">
    <property type="protein sequence ID" value="CAE0581189.1"/>
    <property type="molecule type" value="Transcribed_RNA"/>
</dbReference>
<dbReference type="PROSITE" id="PS50048">
    <property type="entry name" value="ZN2_CY6_FUNGAL_2"/>
    <property type="match status" value="1"/>
</dbReference>
<name>A0A7S3TDG7_9SPIT</name>
<feature type="region of interest" description="Disordered" evidence="1">
    <location>
        <begin position="55"/>
        <end position="96"/>
    </location>
</feature>
<dbReference type="PROSITE" id="PS00463">
    <property type="entry name" value="ZN2_CY6_FUNGAL_1"/>
    <property type="match status" value="1"/>
</dbReference>
<proteinExistence type="predicted"/>
<dbReference type="AlphaFoldDB" id="A0A7S3TDG7"/>
<dbReference type="InterPro" id="IPR001138">
    <property type="entry name" value="Zn2Cys6_DnaBD"/>
</dbReference>
<sequence length="220" mass="23726">MEPIEKLSFYPSGERKRCKTACVNCRETRIRCVMLRCGSCSSCVEQGIPCVERVSKKRGPAPKPKQGAEERNHAVEPTHGGQKRARSPLPPRPPVVSPWLQAPSIVPPPAAIAPQWGCPSTVLPHAAPTNDHSVWSRLAAMQGTFLHTTHARRPPLPHAMISHSHPGLLNACSSAMQLPFPFQMPGGVDAPPRGAWGGQLLGPSPYPEVNMGFSGVPRPT</sequence>
<feature type="domain" description="Zn(2)-C6 fungal-type" evidence="2">
    <location>
        <begin position="21"/>
        <end position="52"/>
    </location>
</feature>
<reference evidence="3" key="1">
    <citation type="submission" date="2021-01" db="EMBL/GenBank/DDBJ databases">
        <authorList>
            <person name="Corre E."/>
            <person name="Pelletier E."/>
            <person name="Niang G."/>
            <person name="Scheremetjew M."/>
            <person name="Finn R."/>
            <person name="Kale V."/>
            <person name="Holt S."/>
            <person name="Cochrane G."/>
            <person name="Meng A."/>
            <person name="Brown T."/>
            <person name="Cohen L."/>
        </authorList>
    </citation>
    <scope>NUCLEOTIDE SEQUENCE</scope>
    <source>
        <strain evidence="3">SPMC142</strain>
    </source>
</reference>
<dbReference type="InterPro" id="IPR036864">
    <property type="entry name" value="Zn2-C6_fun-type_DNA-bd_sf"/>
</dbReference>
<dbReference type="GO" id="GO:0000981">
    <property type="term" value="F:DNA-binding transcription factor activity, RNA polymerase II-specific"/>
    <property type="evidence" value="ECO:0007669"/>
    <property type="project" value="InterPro"/>
</dbReference>
<dbReference type="CDD" id="cd00067">
    <property type="entry name" value="GAL4"/>
    <property type="match status" value="1"/>
</dbReference>
<feature type="compositionally biased region" description="Basic and acidic residues" evidence="1">
    <location>
        <begin position="66"/>
        <end position="76"/>
    </location>
</feature>
<accession>A0A7S3TDG7</accession>
<evidence type="ECO:0000256" key="1">
    <source>
        <dbReference type="SAM" id="MobiDB-lite"/>
    </source>
</evidence>
<evidence type="ECO:0000259" key="2">
    <source>
        <dbReference type="PROSITE" id="PS50048"/>
    </source>
</evidence>
<evidence type="ECO:0000313" key="3">
    <source>
        <dbReference type="EMBL" id="CAE0581189.1"/>
    </source>
</evidence>
<organism evidence="3">
    <name type="scientific">Strombidinopsis acuminata</name>
    <dbReference type="NCBI Taxonomy" id="141414"/>
    <lineage>
        <taxon>Eukaryota</taxon>
        <taxon>Sar</taxon>
        <taxon>Alveolata</taxon>
        <taxon>Ciliophora</taxon>
        <taxon>Intramacronucleata</taxon>
        <taxon>Spirotrichea</taxon>
        <taxon>Choreotrichia</taxon>
        <taxon>Choreotrichida</taxon>
        <taxon>Strombidinopsidae</taxon>
        <taxon>Strombidinopsis</taxon>
    </lineage>
</organism>